<sequence>MVTKAITNIFPAIETALNATDCAFAASVEAFDAVVSSSVISIAPSEDEINCAVALFVFFIAIALASSIDRSSSKAALYL</sequence>
<evidence type="ECO:0000256" key="1">
    <source>
        <dbReference type="SAM" id="Phobius"/>
    </source>
</evidence>
<dbReference type="AlphaFoldDB" id="A0A414ZRJ1"/>
<accession>A0A414ZRJ1</accession>
<keyword evidence="1" id="KW-0812">Transmembrane</keyword>
<feature type="transmembrane region" description="Helical" evidence="1">
    <location>
        <begin position="49"/>
        <end position="68"/>
    </location>
</feature>
<proteinExistence type="predicted"/>
<reference evidence="2 3" key="1">
    <citation type="submission" date="2018-08" db="EMBL/GenBank/DDBJ databases">
        <title>A genome reference for cultivated species of the human gut microbiota.</title>
        <authorList>
            <person name="Zou Y."/>
            <person name="Xue W."/>
            <person name="Luo G."/>
        </authorList>
    </citation>
    <scope>NUCLEOTIDE SEQUENCE [LARGE SCALE GENOMIC DNA]</scope>
    <source>
        <strain evidence="2 3">AM16-11</strain>
    </source>
</reference>
<evidence type="ECO:0000313" key="2">
    <source>
        <dbReference type="EMBL" id="RHI25838.1"/>
    </source>
</evidence>
<name>A0A414ZRJ1_9FIRM</name>
<organism evidence="2 3">
    <name type="scientific">Agathobacter rectalis</name>
    <dbReference type="NCBI Taxonomy" id="39491"/>
    <lineage>
        <taxon>Bacteria</taxon>
        <taxon>Bacillati</taxon>
        <taxon>Bacillota</taxon>
        <taxon>Clostridia</taxon>
        <taxon>Lachnospirales</taxon>
        <taxon>Lachnospiraceae</taxon>
        <taxon>Agathobacter</taxon>
    </lineage>
</organism>
<gene>
    <name evidence="2" type="ORF">DW172_03935</name>
</gene>
<dbReference type="EMBL" id="QRKN01000001">
    <property type="protein sequence ID" value="RHI25838.1"/>
    <property type="molecule type" value="Genomic_DNA"/>
</dbReference>
<keyword evidence="1" id="KW-0472">Membrane</keyword>
<evidence type="ECO:0000313" key="3">
    <source>
        <dbReference type="Proteomes" id="UP000285865"/>
    </source>
</evidence>
<comment type="caution">
    <text evidence="2">The sequence shown here is derived from an EMBL/GenBank/DDBJ whole genome shotgun (WGS) entry which is preliminary data.</text>
</comment>
<dbReference type="Proteomes" id="UP000285865">
    <property type="component" value="Unassembled WGS sequence"/>
</dbReference>
<protein>
    <submittedName>
        <fullName evidence="2">Uncharacterized protein</fullName>
    </submittedName>
</protein>
<keyword evidence="1" id="KW-1133">Transmembrane helix</keyword>